<dbReference type="Pfam" id="PF09997">
    <property type="entry name" value="DUF2238"/>
    <property type="match status" value="1"/>
</dbReference>
<accession>A0A1S8IMV6</accession>
<evidence type="ECO:0000313" key="2">
    <source>
        <dbReference type="EMBL" id="MDC4247063.1"/>
    </source>
</evidence>
<sequence length="228" mass="25826">MEGLSVIKEIKKVQIALLAFGVFVVCYNFYEFITQKYSTSQGITFIVESLLGIALIFMPQVILKVFKLKIPAAIVLFYWFFLFISVFLGTGMHLISIISFWDKILHAVSPMVLTALGYGLIGYLMKDAEISKTSPWLFLLFGFAFAGLCGVFWEFWEFLCDQFLGMNLQRFAASDGTLFVGRAALMDTMGDLLTNTIGAALMGLFAWSQSKKDERYFESYKLEKVKNT</sequence>
<feature type="transmembrane region" description="Helical" evidence="1">
    <location>
        <begin position="12"/>
        <end position="30"/>
    </location>
</feature>
<dbReference type="EMBL" id="JAMWMK010000003">
    <property type="protein sequence ID" value="MDC4247063.1"/>
    <property type="molecule type" value="Genomic_DNA"/>
</dbReference>
<evidence type="ECO:0000313" key="5">
    <source>
        <dbReference type="Proteomes" id="UP000191171"/>
    </source>
</evidence>
<feature type="transmembrane region" description="Helical" evidence="1">
    <location>
        <begin position="192"/>
        <end position="208"/>
    </location>
</feature>
<dbReference type="GeneID" id="66454451"/>
<dbReference type="InterPro" id="IPR014509">
    <property type="entry name" value="YjdF-like"/>
</dbReference>
<keyword evidence="1" id="KW-0472">Membrane</keyword>
<feature type="transmembrane region" description="Helical" evidence="1">
    <location>
        <begin position="42"/>
        <end position="63"/>
    </location>
</feature>
<organism evidence="4 5">
    <name type="scientific">Enterococcus faecium</name>
    <name type="common">Streptococcus faecium</name>
    <dbReference type="NCBI Taxonomy" id="1352"/>
    <lineage>
        <taxon>Bacteria</taxon>
        <taxon>Bacillati</taxon>
        <taxon>Bacillota</taxon>
        <taxon>Bacilli</taxon>
        <taxon>Lactobacillales</taxon>
        <taxon>Enterococcaceae</taxon>
        <taxon>Enterococcus</taxon>
    </lineage>
</organism>
<evidence type="ECO:0000256" key="1">
    <source>
        <dbReference type="SAM" id="Phobius"/>
    </source>
</evidence>
<keyword evidence="1" id="KW-0812">Transmembrane</keyword>
<dbReference type="Proteomes" id="UP001260956">
    <property type="component" value="Unassembled WGS sequence"/>
</dbReference>
<feature type="transmembrane region" description="Helical" evidence="1">
    <location>
        <begin position="75"/>
        <end position="98"/>
    </location>
</feature>
<dbReference type="RefSeq" id="WP_002321495.1">
    <property type="nucleotide sequence ID" value="NZ_AP022341.1"/>
</dbReference>
<reference evidence="4 5" key="1">
    <citation type="submission" date="2017-02" db="EMBL/GenBank/DDBJ databases">
        <title>Clonality and virulence of isolates of VRE in Hematopoietic Stem Cell Transplanted (HSCT) patients.</title>
        <authorList>
            <person name="Marchi A.P."/>
            <person name="Martins R.C."/>
            <person name="Marie S.K."/>
            <person name="Levin A.S."/>
            <person name="Costa S.F."/>
        </authorList>
    </citation>
    <scope>NUCLEOTIDE SEQUENCE [LARGE SCALE GENOMIC DNA]</scope>
    <source>
        <strain evidence="4 5">LIM1759</strain>
    </source>
</reference>
<keyword evidence="1" id="KW-1133">Transmembrane helix</keyword>
<dbReference type="AlphaFoldDB" id="A0A1S8IMV6"/>
<proteinExistence type="predicted"/>
<comment type="caution">
    <text evidence="4">The sequence shown here is derived from an EMBL/GenBank/DDBJ whole genome shotgun (WGS) entry which is preliminary data.</text>
</comment>
<dbReference type="Proteomes" id="UP000191171">
    <property type="component" value="Unassembled WGS sequence"/>
</dbReference>
<reference evidence="3" key="3">
    <citation type="submission" date="2023-03" db="EMBL/GenBank/DDBJ databases">
        <authorList>
            <person name="Shen W."/>
            <person name="Cai J."/>
        </authorList>
    </citation>
    <scope>NUCLEOTIDE SEQUENCE</scope>
    <source>
        <strain evidence="3">B1010-2</strain>
    </source>
</reference>
<name>A0A1S8IMV6_ENTFC</name>
<reference evidence="2" key="2">
    <citation type="submission" date="2022-05" db="EMBL/GenBank/DDBJ databases">
        <title>Draft genome sequences of Clostridium perfringens strains isolated from Peru.</title>
        <authorList>
            <person name="Hurtado R."/>
            <person name="Lima L."/>
            <person name="Sousa T."/>
            <person name="Jaiswal A.K."/>
            <person name="Tiwari S."/>
            <person name="Maturrano L."/>
            <person name="Brenig B."/>
            <person name="Azevedo V."/>
        </authorList>
    </citation>
    <scope>NUCLEOTIDE SEQUENCE</scope>
    <source>
        <strain evidence="2">CP4</strain>
    </source>
</reference>
<protein>
    <submittedName>
        <fullName evidence="4">Uncharacterized protein</fullName>
    </submittedName>
</protein>
<evidence type="ECO:0000313" key="3">
    <source>
        <dbReference type="EMBL" id="MDT2369692.1"/>
    </source>
</evidence>
<dbReference type="EMBL" id="JARPTX010000014">
    <property type="protein sequence ID" value="MDT2369692.1"/>
    <property type="molecule type" value="Genomic_DNA"/>
</dbReference>
<evidence type="ECO:0000313" key="4">
    <source>
        <dbReference type="EMBL" id="OOL83089.1"/>
    </source>
</evidence>
<gene>
    <name evidence="4" type="ORF">B1P95_05890</name>
    <name evidence="2" type="ORF">M3X98_03205</name>
    <name evidence="3" type="ORF">P6Z85_05900</name>
</gene>
<dbReference type="Proteomes" id="UP001141166">
    <property type="component" value="Unassembled WGS sequence"/>
</dbReference>
<dbReference type="EMBL" id="MVGJ01000026">
    <property type="protein sequence ID" value="OOL83089.1"/>
    <property type="molecule type" value="Genomic_DNA"/>
</dbReference>
<feature type="transmembrane region" description="Helical" evidence="1">
    <location>
        <begin position="104"/>
        <end position="124"/>
    </location>
</feature>
<feature type="transmembrane region" description="Helical" evidence="1">
    <location>
        <begin position="136"/>
        <end position="156"/>
    </location>
</feature>